<dbReference type="GO" id="GO:0006004">
    <property type="term" value="P:fucose metabolic process"/>
    <property type="evidence" value="ECO:0007669"/>
    <property type="project" value="InterPro"/>
</dbReference>
<comment type="function">
    <text evidence="1">Alpha-L-fucosidase is responsible for hydrolyzing the alpha-1,6-linked fucose joined to the reducing-end N-acetylglucosamine of the carbohydrate moieties of glycoproteins.</text>
</comment>
<dbReference type="GO" id="GO:0004560">
    <property type="term" value="F:alpha-L-fucosidase activity"/>
    <property type="evidence" value="ECO:0007669"/>
    <property type="project" value="InterPro"/>
</dbReference>
<dbReference type="EMBL" id="WEID01000069">
    <property type="protein sequence ID" value="KAB8130772.1"/>
    <property type="molecule type" value="Genomic_DNA"/>
</dbReference>
<evidence type="ECO:0000256" key="1">
    <source>
        <dbReference type="ARBA" id="ARBA00004071"/>
    </source>
</evidence>
<sequence>MTNRANMKEYLKEIDKVIAEGTFKDNWDSLSKYKLADWYRDAKFGIFIHWGVYSVPAFGSEWYSRNMYIQGSKEYDHHLENYGAHKDFGYKDFIPMFEANKFNPDEWAQLFKDAGARYVMPVAEHHDGFQMYKSDLSEFNAYNMGPKRDVLGELGSSLSRHNIALCASSHRVEHWFFMGHGKEFDSDIKEPLERGDFYWPAMPEPGHHDLHSPSPSEEFLEDWLIRTCEIVDNYQPRIVYFDWWIQHNAVKPYLKKFAAYYYNRAEEWGIDVAINYKHDAFMFGTAVVDIERGQFAEQKPYFWQTDTSVAKNSWCYTENNDYKKANEIICDLVDIVSKNGTLLLNVGPKADGTIPEEDKDILLEIGEWLKVNGEAIYGSKVWREAGEGPTKIEEGQFTDSKSKSFTAEDIRFTVNGSYLYAAVLQYPENGKVTIKSLAEQDASKLPNFHGIIKDVTILGYEEQPKWERTEQGMQIETNEVSSDKPVVFKIQLD</sequence>
<dbReference type="PRINTS" id="PR00741">
    <property type="entry name" value="GLHYDRLASE29"/>
</dbReference>
<dbReference type="PANTHER" id="PTHR10030">
    <property type="entry name" value="ALPHA-L-FUCOSIDASE"/>
    <property type="match status" value="1"/>
</dbReference>
<evidence type="ECO:0000256" key="2">
    <source>
        <dbReference type="ARBA" id="ARBA00007951"/>
    </source>
</evidence>
<evidence type="ECO:0000313" key="9">
    <source>
        <dbReference type="EMBL" id="KAB8130772.1"/>
    </source>
</evidence>
<dbReference type="FunFam" id="3.20.20.80:FF:000158">
    <property type="entry name" value="Exported alpha-L-fucosidase"/>
    <property type="match status" value="1"/>
</dbReference>
<proteinExistence type="inferred from homology"/>
<dbReference type="SMART" id="SM00812">
    <property type="entry name" value="Alpha_L_fucos"/>
    <property type="match status" value="1"/>
</dbReference>
<keyword evidence="5" id="KW-0378">Hydrolase</keyword>
<dbReference type="AlphaFoldDB" id="A0A7C8KR50"/>
<evidence type="ECO:0000256" key="5">
    <source>
        <dbReference type="ARBA" id="ARBA00022801"/>
    </source>
</evidence>
<feature type="domain" description="Glycoside hydrolase family 29 N-terminal" evidence="7">
    <location>
        <begin position="16"/>
        <end position="374"/>
    </location>
</feature>
<feature type="domain" description="Alpha-L-fucosidase C-terminal" evidence="8">
    <location>
        <begin position="406"/>
        <end position="483"/>
    </location>
</feature>
<evidence type="ECO:0000256" key="6">
    <source>
        <dbReference type="ARBA" id="ARBA00023295"/>
    </source>
</evidence>
<dbReference type="EC" id="3.2.1.51" evidence="3"/>
<dbReference type="InterPro" id="IPR017853">
    <property type="entry name" value="GH"/>
</dbReference>
<comment type="caution">
    <text evidence="9">The sequence shown here is derived from an EMBL/GenBank/DDBJ whole genome shotgun (WGS) entry which is preliminary data.</text>
</comment>
<dbReference type="InterPro" id="IPR000933">
    <property type="entry name" value="Glyco_hydro_29"/>
</dbReference>
<evidence type="ECO:0000256" key="4">
    <source>
        <dbReference type="ARBA" id="ARBA00022729"/>
    </source>
</evidence>
<dbReference type="GO" id="GO:0016139">
    <property type="term" value="P:glycoside catabolic process"/>
    <property type="evidence" value="ECO:0007669"/>
    <property type="project" value="TreeGrafter"/>
</dbReference>
<accession>A0A7C8KR50</accession>
<dbReference type="InterPro" id="IPR016286">
    <property type="entry name" value="FUC_metazoa-typ"/>
</dbReference>
<evidence type="ECO:0000259" key="7">
    <source>
        <dbReference type="Pfam" id="PF01120"/>
    </source>
</evidence>
<keyword evidence="10" id="KW-1185">Reference proteome</keyword>
<name>A0A7C8KR50_9BACI</name>
<dbReference type="SUPFAM" id="SSF51445">
    <property type="entry name" value="(Trans)glycosidases"/>
    <property type="match status" value="1"/>
</dbReference>
<dbReference type="OrthoDB" id="107551at2"/>
<reference evidence="9 10" key="1">
    <citation type="submission" date="2019-10" db="EMBL/GenBank/DDBJ databases">
        <title>Gracilibacillus sp. nov. isolated from rice seeds.</title>
        <authorList>
            <person name="He S."/>
        </authorList>
    </citation>
    <scope>NUCLEOTIDE SEQUENCE [LARGE SCALE GENOMIC DNA]</scope>
    <source>
        <strain evidence="9 10">TD8</strain>
    </source>
</reference>
<gene>
    <name evidence="9" type="ORF">F9U64_14190</name>
</gene>
<organism evidence="9 10">
    <name type="scientific">Gracilibacillus oryzae</name>
    <dbReference type="NCBI Taxonomy" id="1672701"/>
    <lineage>
        <taxon>Bacteria</taxon>
        <taxon>Bacillati</taxon>
        <taxon>Bacillota</taxon>
        <taxon>Bacilli</taxon>
        <taxon>Bacillales</taxon>
        <taxon>Bacillaceae</taxon>
        <taxon>Gracilibacillus</taxon>
    </lineage>
</organism>
<dbReference type="InterPro" id="IPR057739">
    <property type="entry name" value="Glyco_hydro_29_N"/>
</dbReference>
<dbReference type="Pfam" id="PF01120">
    <property type="entry name" value="Alpha_L_fucos"/>
    <property type="match status" value="1"/>
</dbReference>
<evidence type="ECO:0000313" key="10">
    <source>
        <dbReference type="Proteomes" id="UP000480246"/>
    </source>
</evidence>
<keyword evidence="6" id="KW-0326">Glycosidase</keyword>
<dbReference type="Gene3D" id="3.20.20.80">
    <property type="entry name" value="Glycosidases"/>
    <property type="match status" value="1"/>
</dbReference>
<keyword evidence="4" id="KW-0732">Signal</keyword>
<dbReference type="GO" id="GO:0005764">
    <property type="term" value="C:lysosome"/>
    <property type="evidence" value="ECO:0007669"/>
    <property type="project" value="TreeGrafter"/>
</dbReference>
<evidence type="ECO:0000259" key="8">
    <source>
        <dbReference type="Pfam" id="PF16757"/>
    </source>
</evidence>
<dbReference type="PANTHER" id="PTHR10030:SF37">
    <property type="entry name" value="ALPHA-L-FUCOSIDASE-RELATED"/>
    <property type="match status" value="1"/>
</dbReference>
<dbReference type="PIRSF" id="PIRSF001092">
    <property type="entry name" value="Alpha-L-fucosidase"/>
    <property type="match status" value="1"/>
</dbReference>
<dbReference type="Proteomes" id="UP000480246">
    <property type="component" value="Unassembled WGS sequence"/>
</dbReference>
<protein>
    <recommendedName>
        <fullName evidence="3">alpha-L-fucosidase</fullName>
        <ecNumber evidence="3">3.2.1.51</ecNumber>
    </recommendedName>
</protein>
<dbReference type="Pfam" id="PF16757">
    <property type="entry name" value="Fucosidase_C"/>
    <property type="match status" value="1"/>
</dbReference>
<evidence type="ECO:0000256" key="3">
    <source>
        <dbReference type="ARBA" id="ARBA00012662"/>
    </source>
</evidence>
<dbReference type="Gene3D" id="2.60.40.1180">
    <property type="entry name" value="Golgi alpha-mannosidase II"/>
    <property type="match status" value="1"/>
</dbReference>
<dbReference type="InterPro" id="IPR013780">
    <property type="entry name" value="Glyco_hydro_b"/>
</dbReference>
<dbReference type="InterPro" id="IPR031919">
    <property type="entry name" value="Fucosidase_C"/>
</dbReference>
<comment type="similarity">
    <text evidence="2">Belongs to the glycosyl hydrolase 29 family.</text>
</comment>
<dbReference type="RefSeq" id="WP_153404832.1">
    <property type="nucleotide sequence ID" value="NZ_ML762434.1"/>
</dbReference>